<protein>
    <submittedName>
        <fullName evidence="2">Uncharacterized protein</fullName>
    </submittedName>
</protein>
<feature type="region of interest" description="Disordered" evidence="1">
    <location>
        <begin position="49"/>
        <end position="79"/>
    </location>
</feature>
<proteinExistence type="predicted"/>
<accession>A0A5E4CRU4</accession>
<sequence>MKPALAHLPPPCVPQVLRAMPGDPPGLRAVHPALQPVLRGHGEQAVCRGAAGRGASATGGRLPAGHASPGPGQSLPQVGPHVVPLADVIRLIQEGSVCLEPGLSRGLVTSHGHRRPAPGCVAKPGMQAGTKSLAPGQRRAS</sequence>
<dbReference type="AlphaFoldDB" id="A0A5E4CRU4"/>
<gene>
    <name evidence="2" type="ORF">MONAX_5E013491</name>
</gene>
<feature type="region of interest" description="Disordered" evidence="1">
    <location>
        <begin position="109"/>
        <end position="141"/>
    </location>
</feature>
<reference evidence="2" key="1">
    <citation type="submission" date="2019-04" db="EMBL/GenBank/DDBJ databases">
        <authorList>
            <person name="Alioto T."/>
            <person name="Alioto T."/>
        </authorList>
    </citation>
    <scope>NUCLEOTIDE SEQUENCE [LARGE SCALE GENOMIC DNA]</scope>
</reference>
<evidence type="ECO:0000256" key="1">
    <source>
        <dbReference type="SAM" id="MobiDB-lite"/>
    </source>
</evidence>
<name>A0A5E4CRU4_MARMO</name>
<comment type="caution">
    <text evidence="2">The sequence shown here is derived from an EMBL/GenBank/DDBJ whole genome shotgun (WGS) entry which is preliminary data.</text>
</comment>
<evidence type="ECO:0000313" key="2">
    <source>
        <dbReference type="EMBL" id="VTJ84514.1"/>
    </source>
</evidence>
<feature type="compositionally biased region" description="Low complexity" evidence="1">
    <location>
        <begin position="49"/>
        <end position="61"/>
    </location>
</feature>
<dbReference type="EMBL" id="CABDUW010001899">
    <property type="protein sequence ID" value="VTJ84514.1"/>
    <property type="molecule type" value="Genomic_DNA"/>
</dbReference>
<organism evidence="2">
    <name type="scientific">Marmota monax</name>
    <name type="common">Woodchuck</name>
    <dbReference type="NCBI Taxonomy" id="9995"/>
    <lineage>
        <taxon>Eukaryota</taxon>
        <taxon>Metazoa</taxon>
        <taxon>Chordata</taxon>
        <taxon>Craniata</taxon>
        <taxon>Vertebrata</taxon>
        <taxon>Euteleostomi</taxon>
        <taxon>Mammalia</taxon>
        <taxon>Eutheria</taxon>
        <taxon>Euarchontoglires</taxon>
        <taxon>Glires</taxon>
        <taxon>Rodentia</taxon>
        <taxon>Sciuromorpha</taxon>
        <taxon>Sciuridae</taxon>
        <taxon>Xerinae</taxon>
        <taxon>Marmotini</taxon>
        <taxon>Marmota</taxon>
    </lineage>
</organism>